<keyword evidence="3" id="KW-1003">Cell membrane</keyword>
<dbReference type="Gene3D" id="3.40.30.60">
    <property type="entry name" value="FHIPEP family, domain 1"/>
    <property type="match status" value="1"/>
</dbReference>
<evidence type="ECO:0000313" key="7">
    <source>
        <dbReference type="EMBL" id="SFS31214.1"/>
    </source>
</evidence>
<evidence type="ECO:0000256" key="6">
    <source>
        <dbReference type="ARBA" id="ARBA00023136"/>
    </source>
</evidence>
<comment type="similarity">
    <text evidence="2">Belongs to the FHIPEP (flagella/HR/invasion proteins export pore) family.</text>
</comment>
<dbReference type="RefSeq" id="WP_176391805.1">
    <property type="nucleotide sequence ID" value="NZ_FPAA01000001.1"/>
</dbReference>
<dbReference type="EMBL" id="FPAA01000001">
    <property type="protein sequence ID" value="SFS31214.1"/>
    <property type="molecule type" value="Genomic_DNA"/>
</dbReference>
<evidence type="ECO:0000256" key="5">
    <source>
        <dbReference type="ARBA" id="ARBA00022989"/>
    </source>
</evidence>
<organism evidence="7 8">
    <name type="scientific">Marininema halotolerans</name>
    <dbReference type="NCBI Taxonomy" id="1155944"/>
    <lineage>
        <taxon>Bacteria</taxon>
        <taxon>Bacillati</taxon>
        <taxon>Bacillota</taxon>
        <taxon>Bacilli</taxon>
        <taxon>Bacillales</taxon>
        <taxon>Thermoactinomycetaceae</taxon>
        <taxon>Marininema</taxon>
    </lineage>
</organism>
<dbReference type="PANTHER" id="PTHR30161">
    <property type="entry name" value="FLAGELLAR EXPORT PROTEIN, MEMBRANE FLHA SUBUNIT-RELATED"/>
    <property type="match status" value="1"/>
</dbReference>
<sequence>MTDWTLTDAYGEQQGDLFSIILGPDLYEFLLNDSHFTAEIRRLRKQLFRQFGFYLPSIRIRIGNMSEPQHYTLSIRGNQVAVGQLRPPLRFSKAEEGKATPTDIHPILHIPGNWSDQPGEESRDILLSHVEQVLQRRLPELLTYEGVGLWLKQAESHAPSLIKELTNQGVTTGLLWSVMKRLIQDGISIAPFEELLETMLEFYLENPHDGYTPPEWTRPHPTEITKYITEKKKNRKSAIHFRTGKIIGFSR</sequence>
<keyword evidence="4" id="KW-0812">Transmembrane</keyword>
<protein>
    <submittedName>
        <fullName evidence="7">FHIPEP family protein</fullName>
    </submittedName>
</protein>
<dbReference type="InterPro" id="IPR001712">
    <property type="entry name" value="T3SS_FHIPEP"/>
</dbReference>
<evidence type="ECO:0000256" key="1">
    <source>
        <dbReference type="ARBA" id="ARBA00004651"/>
    </source>
</evidence>
<keyword evidence="5" id="KW-1133">Transmembrane helix</keyword>
<evidence type="ECO:0000256" key="2">
    <source>
        <dbReference type="ARBA" id="ARBA00008835"/>
    </source>
</evidence>
<name>A0A1I6NTK9_9BACL</name>
<dbReference type="AlphaFoldDB" id="A0A1I6NTK9"/>
<evidence type="ECO:0000256" key="4">
    <source>
        <dbReference type="ARBA" id="ARBA00022692"/>
    </source>
</evidence>
<evidence type="ECO:0000313" key="8">
    <source>
        <dbReference type="Proteomes" id="UP000198660"/>
    </source>
</evidence>
<comment type="subcellular location">
    <subcellularLocation>
        <location evidence="1">Cell membrane</location>
        <topology evidence="1">Multi-pass membrane protein</topology>
    </subcellularLocation>
</comment>
<proteinExistence type="inferred from homology"/>
<dbReference type="InterPro" id="IPR042193">
    <property type="entry name" value="FHIPEP_3"/>
</dbReference>
<reference evidence="8" key="1">
    <citation type="submission" date="2016-10" db="EMBL/GenBank/DDBJ databases">
        <authorList>
            <person name="Varghese N."/>
            <person name="Submissions S."/>
        </authorList>
    </citation>
    <scope>NUCLEOTIDE SEQUENCE [LARGE SCALE GENOMIC DNA]</scope>
    <source>
        <strain evidence="8">DSM 45789</strain>
    </source>
</reference>
<dbReference type="Pfam" id="PF00771">
    <property type="entry name" value="FHIPEP"/>
    <property type="match status" value="1"/>
</dbReference>
<keyword evidence="6" id="KW-0472">Membrane</keyword>
<evidence type="ECO:0000256" key="3">
    <source>
        <dbReference type="ARBA" id="ARBA00022475"/>
    </source>
</evidence>
<accession>A0A1I6NTK9</accession>
<gene>
    <name evidence="7" type="ORF">SAMN05444972_101115</name>
</gene>
<dbReference type="Proteomes" id="UP000198660">
    <property type="component" value="Unassembled WGS sequence"/>
</dbReference>
<keyword evidence="8" id="KW-1185">Reference proteome</keyword>
<dbReference type="GO" id="GO:0044780">
    <property type="term" value="P:bacterial-type flagellum assembly"/>
    <property type="evidence" value="ECO:0007669"/>
    <property type="project" value="TreeGrafter"/>
</dbReference>
<dbReference type="GO" id="GO:0009306">
    <property type="term" value="P:protein secretion"/>
    <property type="evidence" value="ECO:0007669"/>
    <property type="project" value="InterPro"/>
</dbReference>
<dbReference type="Gene3D" id="1.10.8.540">
    <property type="entry name" value="FHIPEP family, domain 3"/>
    <property type="match status" value="1"/>
</dbReference>
<dbReference type="GO" id="GO:0005886">
    <property type="term" value="C:plasma membrane"/>
    <property type="evidence" value="ECO:0007669"/>
    <property type="project" value="UniProtKB-SubCell"/>
</dbReference>
<dbReference type="PANTHER" id="PTHR30161:SF1">
    <property type="entry name" value="FLAGELLAR BIOSYNTHESIS PROTEIN FLHA-RELATED"/>
    <property type="match status" value="1"/>
</dbReference>
<dbReference type="InterPro" id="IPR042194">
    <property type="entry name" value="FHIPEP_1"/>
</dbReference>